<feature type="domain" description="DNA2/NAM7 helicase-like C-terminal" evidence="7">
    <location>
        <begin position="878"/>
        <end position="998"/>
    </location>
</feature>
<evidence type="ECO:0000259" key="6">
    <source>
        <dbReference type="Pfam" id="PF13086"/>
    </source>
</evidence>
<keyword evidence="2" id="KW-0547">Nucleotide-binding</keyword>
<evidence type="ECO:0000313" key="8">
    <source>
        <dbReference type="EMBL" id="OUB49902.1"/>
    </source>
</evidence>
<dbReference type="EMBL" id="MOOK01000135">
    <property type="protein sequence ID" value="OUB49902.1"/>
    <property type="molecule type" value="Genomic_DNA"/>
</dbReference>
<evidence type="ECO:0000256" key="3">
    <source>
        <dbReference type="ARBA" id="ARBA00022801"/>
    </source>
</evidence>
<dbReference type="GO" id="GO:0005524">
    <property type="term" value="F:ATP binding"/>
    <property type="evidence" value="ECO:0007669"/>
    <property type="project" value="UniProtKB-KW"/>
</dbReference>
<evidence type="ECO:0000256" key="2">
    <source>
        <dbReference type="ARBA" id="ARBA00022741"/>
    </source>
</evidence>
<reference evidence="8 9" key="1">
    <citation type="submission" date="2016-10" db="EMBL/GenBank/DDBJ databases">
        <title>Comparative genomics of Bacillus thuringiensis reveals a path to pathogens against multiple invertebrate hosts.</title>
        <authorList>
            <person name="Zheng J."/>
            <person name="Gao Q."/>
            <person name="Liu H."/>
            <person name="Peng D."/>
            <person name="Ruan L."/>
            <person name="Sun M."/>
        </authorList>
    </citation>
    <scope>NUCLEOTIDE SEQUENCE [LARGE SCALE GENOMIC DNA]</scope>
    <source>
        <strain evidence="8">BGSC 4AU1</strain>
    </source>
</reference>
<evidence type="ECO:0000256" key="5">
    <source>
        <dbReference type="ARBA" id="ARBA00022840"/>
    </source>
</evidence>
<organism evidence="8 9">
    <name type="scientific">Bacillus thuringiensis subsp. higo</name>
    <dbReference type="NCBI Taxonomy" id="132266"/>
    <lineage>
        <taxon>Bacteria</taxon>
        <taxon>Bacillati</taxon>
        <taxon>Bacillota</taxon>
        <taxon>Bacilli</taxon>
        <taxon>Bacillales</taxon>
        <taxon>Bacillaceae</taxon>
        <taxon>Bacillus</taxon>
        <taxon>Bacillus cereus group</taxon>
    </lineage>
</organism>
<dbReference type="PANTHER" id="PTHR43788">
    <property type="entry name" value="DNA2/NAM7 HELICASE FAMILY MEMBER"/>
    <property type="match status" value="1"/>
</dbReference>
<comment type="similarity">
    <text evidence="1">Belongs to the DNA2/NAM7 helicase family.</text>
</comment>
<proteinExistence type="inferred from homology"/>
<dbReference type="Gene3D" id="3.40.50.300">
    <property type="entry name" value="P-loop containing nucleotide triphosphate hydrolases"/>
    <property type="match status" value="2"/>
</dbReference>
<sequence>MEYYCGGSEKVQTNNVKSVLEAWRLIESLNPSEVPGKEERIKKSYFKDNQDRNRTKLIQLEEYPWEENHLKDDENYKVQYQYYMSCFEHYKLVDFIRGILKNSDEVINKDYKILFGFSFSVDDEGNYITGSVFVPLLMYVMKRMIQNRGNYHNNLLVQFDGQLKLFEEEIKNTFINGVTSETLIKVQQIYQRYFYQVEDKNIHYLELRVIKADKEVPIQNFNSFYLRDLVNILEKGENETLRQFIQGVNTEKRIDINENREYIETILQPSHIPDGRWPSPVEHRLSLMQQVAVNQILNSNQQISSVNGPPGTGKTTLLKDIFANIVVERAKEIIKFKDPTQAFQKEETIKVDDYYYPIYILAPILSKYSMVVASSNNGAVENISKDLPKEKEVIRISNEKESTHYDALYAQEASELEMYSSVAQDLLGDEIKTWGLFSGVLGKSKNIYNFGQALYKSKENGKGFIQQLEEESKIITLENWENAVKDFQNVFESIRKKKEKLQKFSNNYKGNLSLSDSLEKKKEQIFIFEEEKTKIDNRCEYLEVQRKLTEQQIQMVPKLSFFKRLLGKKNVKKLEFEKELNDIISELKGKQEEAYLKGEQIKDNKKIIEKIKVENSIFIEQQNYYKEQGIVLPSEEYWSNSKEAYEYRQLNTIWLTDELNFERGLLFLKAMKIHKLLLAFNFKAIKSTIRLLNNRTKLNLNDEENKRYLKNIWETIHLITPLISTTFASFSSMYKGIGKDSINYLFIDEAGQASPQQAAGAIWRAKNVIVVGDPIQIEPVVTIDQTILGDIRKYFSIENKYIDMGSSVQILADLANPYGTFNNSRQWIGTPLWVHRRCLDPMFTIANEIAYENKMVLAQKERGKSVWFDCKGLTTDRQFVEQQGKLVIEHIVHLWTNISKPPNVYIISPFTAVKDSMKQELESKLKNMNIPRTLIKNFLKNSIGTVHTFQGKEADVVYFITGTDMNSDSAANWSCSKPNLLNVAVTRAKKEFYVVGDYKRFSQKPYYKSIVDNVDKVQRENIHSMNK</sequence>
<evidence type="ECO:0000259" key="7">
    <source>
        <dbReference type="Pfam" id="PF13087"/>
    </source>
</evidence>
<dbReference type="InterPro" id="IPR041677">
    <property type="entry name" value="DNA2/NAM7_AAA_11"/>
</dbReference>
<comment type="caution">
    <text evidence="8">The sequence shown here is derived from an EMBL/GenBank/DDBJ whole genome shotgun (WGS) entry which is preliminary data.</text>
</comment>
<dbReference type="Pfam" id="PF13086">
    <property type="entry name" value="AAA_11"/>
    <property type="match status" value="1"/>
</dbReference>
<gene>
    <name evidence="8" type="ORF">BK716_16040</name>
</gene>
<evidence type="ECO:0000256" key="1">
    <source>
        <dbReference type="ARBA" id="ARBA00007913"/>
    </source>
</evidence>
<dbReference type="SUPFAM" id="SSF52540">
    <property type="entry name" value="P-loop containing nucleoside triphosphate hydrolases"/>
    <property type="match status" value="1"/>
</dbReference>
<feature type="domain" description="DNA2/NAM7 helicase helicase" evidence="6">
    <location>
        <begin position="289"/>
        <end position="781"/>
    </location>
</feature>
<keyword evidence="3" id="KW-0378">Hydrolase</keyword>
<name>A0A9X6LQT5_BACUH</name>
<accession>A0A9X6LQT5</accession>
<dbReference type="InterPro" id="IPR050534">
    <property type="entry name" value="Coronavir_polyprotein_1ab"/>
</dbReference>
<keyword evidence="4 8" id="KW-0347">Helicase</keyword>
<keyword evidence="5" id="KW-0067">ATP-binding</keyword>
<evidence type="ECO:0000256" key="4">
    <source>
        <dbReference type="ARBA" id="ARBA00022806"/>
    </source>
</evidence>
<dbReference type="GO" id="GO:0043139">
    <property type="term" value="F:5'-3' DNA helicase activity"/>
    <property type="evidence" value="ECO:0007669"/>
    <property type="project" value="TreeGrafter"/>
</dbReference>
<dbReference type="PANTHER" id="PTHR43788:SF8">
    <property type="entry name" value="DNA-BINDING PROTEIN SMUBP-2"/>
    <property type="match status" value="1"/>
</dbReference>
<dbReference type="InterPro" id="IPR041679">
    <property type="entry name" value="DNA2/NAM7-like_C"/>
</dbReference>
<dbReference type="AlphaFoldDB" id="A0A9X6LQT5"/>
<dbReference type="InterPro" id="IPR027417">
    <property type="entry name" value="P-loop_NTPase"/>
</dbReference>
<dbReference type="Proteomes" id="UP000194816">
    <property type="component" value="Unassembled WGS sequence"/>
</dbReference>
<dbReference type="GO" id="GO:0016787">
    <property type="term" value="F:hydrolase activity"/>
    <property type="evidence" value="ECO:0007669"/>
    <property type="project" value="UniProtKB-KW"/>
</dbReference>
<dbReference type="Pfam" id="PF13087">
    <property type="entry name" value="AAA_12"/>
    <property type="match status" value="1"/>
</dbReference>
<protein>
    <submittedName>
        <fullName evidence="8">DNA helicase</fullName>
    </submittedName>
</protein>
<evidence type="ECO:0000313" key="9">
    <source>
        <dbReference type="Proteomes" id="UP000194816"/>
    </source>
</evidence>